<organism evidence="7 8">
    <name type="scientific">Alteriqipengyuania lutimaris</name>
    <dbReference type="NCBI Taxonomy" id="1538146"/>
    <lineage>
        <taxon>Bacteria</taxon>
        <taxon>Pseudomonadati</taxon>
        <taxon>Pseudomonadota</taxon>
        <taxon>Alphaproteobacteria</taxon>
        <taxon>Sphingomonadales</taxon>
        <taxon>Erythrobacteraceae</taxon>
        <taxon>Alteriqipengyuania</taxon>
    </lineage>
</organism>
<dbReference type="PANTHER" id="PTHR43712">
    <property type="entry name" value="PUTATIVE (AFU_ORTHOLOGUE AFUA_4G14580)-RELATED"/>
    <property type="match status" value="1"/>
</dbReference>
<dbReference type="InterPro" id="IPR001077">
    <property type="entry name" value="COMT_C"/>
</dbReference>
<dbReference type="InterPro" id="IPR016461">
    <property type="entry name" value="COMT-like"/>
</dbReference>
<dbReference type="PROSITE" id="PS51683">
    <property type="entry name" value="SAM_OMT_II"/>
    <property type="match status" value="1"/>
</dbReference>
<evidence type="ECO:0000313" key="7">
    <source>
        <dbReference type="EMBL" id="RDS78565.1"/>
    </source>
</evidence>
<name>A0A395LPA6_9SPHN</name>
<keyword evidence="3" id="KW-0949">S-adenosyl-L-methionine</keyword>
<sequence length="360" mass="38759">MRMVGWRNRILGNPGFQRWAAASPFLRPVARARAGALFDLVAGFAYSQVLLSAVESGCVERLAAGPCSTSEMARIAGLSQNAAERLLRAAAAIGIAQEVARQGGEAWWMLGRHGAALHGNEGALAMIRHHRLLYADLADPLALLRQDRAEPTHLSRFWTYAAEGAEGDANAYSQLMAASQAPVVEQVLAACDLSRHDSLLDVGGGHGAFLRGVAQACPKLRLGLFDLPEVIESAHESLGESVALHQGSFFDDDLPRGYDCSSLVRILHDHDDAPAMRLLANIRRSLEPGGTLLIAEPMAATRGAEAMGDAYFGLYLWAMRSGRPRSAREIQTMLREAGFASSRSIATRQPLITSLIVART</sequence>
<keyword evidence="8" id="KW-1185">Reference proteome</keyword>
<dbReference type="PANTHER" id="PTHR43712:SF2">
    <property type="entry name" value="O-METHYLTRANSFERASE CICE"/>
    <property type="match status" value="1"/>
</dbReference>
<dbReference type="InterPro" id="IPR012967">
    <property type="entry name" value="COMT_dimerisation"/>
</dbReference>
<dbReference type="EMBL" id="QRBB01000001">
    <property type="protein sequence ID" value="RDS78565.1"/>
    <property type="molecule type" value="Genomic_DNA"/>
</dbReference>
<comment type="caution">
    <text evidence="7">The sequence shown here is derived from an EMBL/GenBank/DDBJ whole genome shotgun (WGS) entry which is preliminary data.</text>
</comment>
<dbReference type="Gene3D" id="1.10.10.10">
    <property type="entry name" value="Winged helix-like DNA-binding domain superfamily/Winged helix DNA-binding domain"/>
    <property type="match status" value="1"/>
</dbReference>
<dbReference type="GO" id="GO:0008171">
    <property type="term" value="F:O-methyltransferase activity"/>
    <property type="evidence" value="ECO:0007669"/>
    <property type="project" value="InterPro"/>
</dbReference>
<dbReference type="InterPro" id="IPR036390">
    <property type="entry name" value="WH_DNA-bd_sf"/>
</dbReference>
<dbReference type="InterPro" id="IPR036388">
    <property type="entry name" value="WH-like_DNA-bd_sf"/>
</dbReference>
<gene>
    <name evidence="7" type="ORF">DL238_06080</name>
</gene>
<dbReference type="AlphaFoldDB" id="A0A395LPA6"/>
<dbReference type="InterPro" id="IPR029063">
    <property type="entry name" value="SAM-dependent_MTases_sf"/>
</dbReference>
<dbReference type="Pfam" id="PF08100">
    <property type="entry name" value="Dimerisation"/>
    <property type="match status" value="1"/>
</dbReference>
<evidence type="ECO:0000259" key="5">
    <source>
        <dbReference type="Pfam" id="PF00891"/>
    </source>
</evidence>
<accession>A0A395LPA6</accession>
<dbReference type="PIRSF" id="PIRSF005739">
    <property type="entry name" value="O-mtase"/>
    <property type="match status" value="1"/>
</dbReference>
<dbReference type="OrthoDB" id="7418600at2"/>
<dbReference type="Gene3D" id="3.40.50.150">
    <property type="entry name" value="Vaccinia Virus protein VP39"/>
    <property type="match status" value="1"/>
</dbReference>
<evidence type="ECO:0000256" key="4">
    <source>
        <dbReference type="PIRSR" id="PIRSR005739-1"/>
    </source>
</evidence>
<evidence type="ECO:0000259" key="6">
    <source>
        <dbReference type="Pfam" id="PF08100"/>
    </source>
</evidence>
<dbReference type="GO" id="GO:0032259">
    <property type="term" value="P:methylation"/>
    <property type="evidence" value="ECO:0007669"/>
    <property type="project" value="UniProtKB-KW"/>
</dbReference>
<dbReference type="SUPFAM" id="SSF53335">
    <property type="entry name" value="S-adenosyl-L-methionine-dependent methyltransferases"/>
    <property type="match status" value="1"/>
</dbReference>
<evidence type="ECO:0000256" key="1">
    <source>
        <dbReference type="ARBA" id="ARBA00022603"/>
    </source>
</evidence>
<feature type="domain" description="O-methyltransferase dimerisation" evidence="6">
    <location>
        <begin position="39"/>
        <end position="106"/>
    </location>
</feature>
<proteinExistence type="predicted"/>
<dbReference type="Pfam" id="PF00891">
    <property type="entry name" value="Methyltransf_2"/>
    <property type="match status" value="1"/>
</dbReference>
<evidence type="ECO:0000256" key="2">
    <source>
        <dbReference type="ARBA" id="ARBA00022679"/>
    </source>
</evidence>
<dbReference type="Proteomes" id="UP000254101">
    <property type="component" value="Unassembled WGS sequence"/>
</dbReference>
<reference evidence="7 8" key="1">
    <citation type="submission" date="2018-07" db="EMBL/GenBank/DDBJ databases">
        <title>Erythrobacter nanhaiensis sp. nov., a novel member of the genus Erythrobacter isolated from the South China Sea.</title>
        <authorList>
            <person name="Chen X."/>
            <person name="Liu J."/>
        </authorList>
    </citation>
    <scope>NUCLEOTIDE SEQUENCE [LARGE SCALE GENOMIC DNA]</scope>
    <source>
        <strain evidence="7 8">S-5</strain>
    </source>
</reference>
<dbReference type="SUPFAM" id="SSF46785">
    <property type="entry name" value="Winged helix' DNA-binding domain"/>
    <property type="match status" value="1"/>
</dbReference>
<evidence type="ECO:0000313" key="8">
    <source>
        <dbReference type="Proteomes" id="UP000254101"/>
    </source>
</evidence>
<protein>
    <submittedName>
        <fullName evidence="7">Methyltransferase domain-containing protein</fullName>
    </submittedName>
</protein>
<feature type="active site" description="Proton acceptor" evidence="4">
    <location>
        <position position="268"/>
    </location>
</feature>
<keyword evidence="1 7" id="KW-0489">Methyltransferase</keyword>
<dbReference type="CDD" id="cd02440">
    <property type="entry name" value="AdoMet_MTases"/>
    <property type="match status" value="1"/>
</dbReference>
<feature type="domain" description="O-methyltransferase C-terminal" evidence="5">
    <location>
        <begin position="134"/>
        <end position="340"/>
    </location>
</feature>
<dbReference type="GO" id="GO:0046983">
    <property type="term" value="F:protein dimerization activity"/>
    <property type="evidence" value="ECO:0007669"/>
    <property type="project" value="InterPro"/>
</dbReference>
<keyword evidence="2 7" id="KW-0808">Transferase</keyword>
<evidence type="ECO:0000256" key="3">
    <source>
        <dbReference type="ARBA" id="ARBA00022691"/>
    </source>
</evidence>